<evidence type="ECO:0000259" key="2">
    <source>
        <dbReference type="Pfam" id="PF00848"/>
    </source>
</evidence>
<evidence type="ECO:0000256" key="1">
    <source>
        <dbReference type="ARBA" id="ARBA00001962"/>
    </source>
</evidence>
<dbReference type="PANTHER" id="PTHR43756">
    <property type="entry name" value="CHOLINE MONOOXYGENASE, CHLOROPLASTIC"/>
    <property type="match status" value="1"/>
</dbReference>
<evidence type="ECO:0000313" key="3">
    <source>
        <dbReference type="EMBL" id="CAB4789710.1"/>
    </source>
</evidence>
<protein>
    <submittedName>
        <fullName evidence="3">Unannotated protein</fullName>
    </submittedName>
</protein>
<dbReference type="Pfam" id="PF00848">
    <property type="entry name" value="Ring_hydroxyl_A"/>
    <property type="match status" value="1"/>
</dbReference>
<dbReference type="Gene3D" id="3.90.380.10">
    <property type="entry name" value="Naphthalene 1,2-dioxygenase Alpha Subunit, Chain A, domain 1"/>
    <property type="match status" value="2"/>
</dbReference>
<sequence>MIGRTITYEVAANWKVLEENYNECYHCGPVHPELCDLVPSFRAGGASDLNWDDGVAHREGAYTFTSSGTTSRMPFAGLSDAELVNHKGELVYPNLFLSLSCDHVAAFVLWPKGPAHTTIVCNFLFHPSEVAKPDFDPSDAADFWDVVNLQDWAICERVQRGMMSKFFTQGLFAPMETPSLDIREWWKKQMGK</sequence>
<proteinExistence type="predicted"/>
<dbReference type="InterPro" id="IPR001663">
    <property type="entry name" value="Rng_hydr_dOase-A"/>
</dbReference>
<organism evidence="3">
    <name type="scientific">freshwater metagenome</name>
    <dbReference type="NCBI Taxonomy" id="449393"/>
    <lineage>
        <taxon>unclassified sequences</taxon>
        <taxon>metagenomes</taxon>
        <taxon>ecological metagenomes</taxon>
    </lineage>
</organism>
<dbReference type="GO" id="GO:0005506">
    <property type="term" value="F:iron ion binding"/>
    <property type="evidence" value="ECO:0007669"/>
    <property type="project" value="InterPro"/>
</dbReference>
<comment type="cofactor">
    <cofactor evidence="1">
        <name>Fe cation</name>
        <dbReference type="ChEBI" id="CHEBI:24875"/>
    </cofactor>
</comment>
<dbReference type="GO" id="GO:0051537">
    <property type="term" value="F:2 iron, 2 sulfur cluster binding"/>
    <property type="evidence" value="ECO:0007669"/>
    <property type="project" value="InterPro"/>
</dbReference>
<dbReference type="EMBL" id="CAFAAG010000024">
    <property type="protein sequence ID" value="CAB4789710.1"/>
    <property type="molecule type" value="Genomic_DNA"/>
</dbReference>
<reference evidence="3" key="1">
    <citation type="submission" date="2020-05" db="EMBL/GenBank/DDBJ databases">
        <authorList>
            <person name="Chiriac C."/>
            <person name="Salcher M."/>
            <person name="Ghai R."/>
            <person name="Kavagutti S V."/>
        </authorList>
    </citation>
    <scope>NUCLEOTIDE SEQUENCE</scope>
</reference>
<name>A0A6J6WX75_9ZZZZ</name>
<dbReference type="PANTHER" id="PTHR43756:SF5">
    <property type="entry name" value="CHOLINE MONOOXYGENASE, CHLOROPLASTIC"/>
    <property type="match status" value="1"/>
</dbReference>
<dbReference type="CDD" id="cd08884">
    <property type="entry name" value="RHO_alpha_C_GbcA-like"/>
    <property type="match status" value="1"/>
</dbReference>
<dbReference type="SUPFAM" id="SSF55961">
    <property type="entry name" value="Bet v1-like"/>
    <property type="match status" value="1"/>
</dbReference>
<accession>A0A6J6WX75</accession>
<feature type="domain" description="Aromatic-ring-hydroxylating dioxygenase alpha subunit C-terminal" evidence="2">
    <location>
        <begin position="4"/>
        <end position="191"/>
    </location>
</feature>
<gene>
    <name evidence="3" type="ORF">UFOPK2975_00488</name>
</gene>
<dbReference type="InterPro" id="IPR015879">
    <property type="entry name" value="Ring_hydroxy_dOase_asu_C_dom"/>
</dbReference>
<dbReference type="AlphaFoldDB" id="A0A6J6WX75"/>